<evidence type="ECO:0008006" key="7">
    <source>
        <dbReference type="Google" id="ProtNLM"/>
    </source>
</evidence>
<keyword evidence="2" id="KW-0472">Membrane</keyword>
<gene>
    <name evidence="4" type="ORF">E2C04_09210</name>
    <name evidence="3" type="ORF">GCM10007231_25860</name>
</gene>
<feature type="region of interest" description="Disordered" evidence="1">
    <location>
        <begin position="241"/>
        <end position="304"/>
    </location>
</feature>
<feature type="compositionally biased region" description="Low complexity" evidence="1">
    <location>
        <begin position="248"/>
        <end position="261"/>
    </location>
</feature>
<evidence type="ECO:0000313" key="5">
    <source>
        <dbReference type="Proteomes" id="UP000297025"/>
    </source>
</evidence>
<evidence type="ECO:0000256" key="2">
    <source>
        <dbReference type="SAM" id="Phobius"/>
    </source>
</evidence>
<reference evidence="6" key="3">
    <citation type="journal article" date="2019" name="Int. J. Syst. Evol. Microbiol.">
        <title>The Global Catalogue of Microorganisms (GCM) 10K type strain sequencing project: providing services to taxonomists for standard genome sequencing and annotation.</title>
        <authorList>
            <consortium name="The Broad Institute Genomics Platform"/>
            <consortium name="The Broad Institute Genome Sequencing Center for Infectious Disease"/>
            <person name="Wu L."/>
            <person name="Ma J."/>
        </authorList>
    </citation>
    <scope>NUCLEOTIDE SEQUENCE [LARGE SCALE GENOMIC DNA]</scope>
    <source>
        <strain evidence="6">CCM 7403</strain>
    </source>
</reference>
<evidence type="ECO:0000313" key="6">
    <source>
        <dbReference type="Proteomes" id="UP000630594"/>
    </source>
</evidence>
<evidence type="ECO:0000313" key="4">
    <source>
        <dbReference type="EMBL" id="QCC77316.1"/>
    </source>
</evidence>
<dbReference type="RefSeq" id="WP_135832362.1">
    <property type="nucleotide sequence ID" value="NZ_BMCK01000004.1"/>
</dbReference>
<organism evidence="4 5">
    <name type="scientific">Nocardioides daphniae</name>
    <dbReference type="NCBI Taxonomy" id="402297"/>
    <lineage>
        <taxon>Bacteria</taxon>
        <taxon>Bacillati</taxon>
        <taxon>Actinomycetota</taxon>
        <taxon>Actinomycetes</taxon>
        <taxon>Propionibacteriales</taxon>
        <taxon>Nocardioidaceae</taxon>
        <taxon>Nocardioides</taxon>
    </lineage>
</organism>
<protein>
    <recommendedName>
        <fullName evidence="7">DUF2975 domain-containing protein</fullName>
    </recommendedName>
</protein>
<dbReference type="Proteomes" id="UP000297025">
    <property type="component" value="Chromosome"/>
</dbReference>
<dbReference type="Proteomes" id="UP000630594">
    <property type="component" value="Unassembled WGS sequence"/>
</dbReference>
<keyword evidence="2" id="KW-0812">Transmembrane</keyword>
<name>A0A4P7UBG5_9ACTN</name>
<accession>A0A4P7UBG5</accession>
<dbReference type="KEGG" id="ndp:E2C04_09210"/>
<evidence type="ECO:0000256" key="1">
    <source>
        <dbReference type="SAM" id="MobiDB-lite"/>
    </source>
</evidence>
<dbReference type="EMBL" id="CP038462">
    <property type="protein sequence ID" value="QCC77316.1"/>
    <property type="molecule type" value="Genomic_DNA"/>
</dbReference>
<feature type="transmembrane region" description="Helical" evidence="2">
    <location>
        <begin position="172"/>
        <end position="190"/>
    </location>
</feature>
<reference evidence="3" key="2">
    <citation type="journal article" date="2014" name="Int. J. Syst. Evol. Microbiol.">
        <title>Complete genome of a new Firmicutes species belonging to the dominant human colonic microbiota ('Ruminococcus bicirculans') reveals two chromosomes and a selective capacity to utilize plant glucans.</title>
        <authorList>
            <consortium name="NISC Comparative Sequencing Program"/>
            <person name="Wegmann U."/>
            <person name="Louis P."/>
            <person name="Goesmann A."/>
            <person name="Henrissat B."/>
            <person name="Duncan S.H."/>
            <person name="Flint H.J."/>
        </authorList>
    </citation>
    <scope>NUCLEOTIDE SEQUENCE</scope>
    <source>
        <strain evidence="3">CCM 7403</strain>
    </source>
</reference>
<feature type="compositionally biased region" description="Polar residues" evidence="1">
    <location>
        <begin position="283"/>
        <end position="304"/>
    </location>
</feature>
<keyword evidence="2" id="KW-1133">Transmembrane helix</keyword>
<keyword evidence="6" id="KW-1185">Reference proteome</keyword>
<sequence>MTHRVLRLTSWLALALSGIAALAAVAVLVVGGLAYAGKATYPVRVDLGPLRATSDLSLPVTASGPVCQKGDTGAPNQPEGCFRFYLHDEASSGDAASSGIHTQDGSVRPTSASLRGEVALTSVGGGSRYALLSAIDLSFSLALVSVGFFLVRRLLAAAADPALSPTHVARPLRGIGWLLVAGPFALWAWTGLTKDLYDYDVVVLGAGPTMVPDEMPQLDLLPVAVGALLLVVAGVLRRSAGAGPEGPAPSADPQAGPPSSGAGAGPEGPAPSADPQAGPPSSEAPNEATSTSRPSEMSSATWSR</sequence>
<reference evidence="3" key="5">
    <citation type="submission" date="2024-05" db="EMBL/GenBank/DDBJ databases">
        <authorList>
            <person name="Sun Q."/>
            <person name="Sedlacek I."/>
        </authorList>
    </citation>
    <scope>NUCLEOTIDE SEQUENCE</scope>
    <source>
        <strain evidence="3">CCM 7403</strain>
    </source>
</reference>
<dbReference type="OrthoDB" id="5198713at2"/>
<dbReference type="AlphaFoldDB" id="A0A4P7UBG5"/>
<feature type="transmembrane region" description="Helical" evidence="2">
    <location>
        <begin position="129"/>
        <end position="151"/>
    </location>
</feature>
<proteinExistence type="predicted"/>
<evidence type="ECO:0000313" key="3">
    <source>
        <dbReference type="EMBL" id="GGD25360.1"/>
    </source>
</evidence>
<reference evidence="4" key="4">
    <citation type="submission" date="2019-03" db="EMBL/GenBank/DDBJ databases">
        <authorList>
            <person name="Huang Y."/>
        </authorList>
    </citation>
    <scope>NUCLEOTIDE SEQUENCE</scope>
    <source>
        <strain evidence="4">JCM 16608</strain>
    </source>
</reference>
<feature type="transmembrane region" description="Helical" evidence="2">
    <location>
        <begin position="220"/>
        <end position="236"/>
    </location>
</feature>
<dbReference type="EMBL" id="BMCK01000004">
    <property type="protein sequence ID" value="GGD25360.1"/>
    <property type="molecule type" value="Genomic_DNA"/>
</dbReference>
<reference evidence="4 5" key="1">
    <citation type="journal article" date="2008" name="Int. J. Syst. Evol. Microbiol.">
        <title>Nocardioides daphniae sp. nov., isolated from Daphnia cucullata (Crustacea: Cladocera).</title>
        <authorList>
            <person name="Toth E.M."/>
            <person name="Keki Z."/>
            <person name="Homonnay Z.G."/>
            <person name="Borsodi A.K."/>
            <person name="Marialigeti K."/>
            <person name="Schumann P."/>
        </authorList>
    </citation>
    <scope>NUCLEOTIDE SEQUENCE [LARGE SCALE GENOMIC DNA]</scope>
    <source>
        <strain evidence="4 5">JCM 16608</strain>
    </source>
</reference>